<comment type="subcellular location">
    <subcellularLocation>
        <location evidence="1">Membrane</location>
        <topology evidence="1">Multi-pass membrane protein</topology>
    </subcellularLocation>
</comment>
<gene>
    <name evidence="12" type="ORF">LSCM4_04150</name>
</gene>
<keyword evidence="7 10" id="KW-1133">Transmembrane helix</keyword>
<feature type="domain" description="Calcium uniporter protein C-terminal" evidence="11">
    <location>
        <begin position="112"/>
        <end position="292"/>
    </location>
</feature>
<dbReference type="GeneID" id="92360073"/>
<feature type="transmembrane region" description="Helical" evidence="10">
    <location>
        <begin position="209"/>
        <end position="228"/>
    </location>
</feature>
<evidence type="ECO:0000256" key="8">
    <source>
        <dbReference type="ARBA" id="ARBA00023065"/>
    </source>
</evidence>
<name>A0A836KRI4_9TRYP</name>
<keyword evidence="4" id="KW-0109">Calcium transport</keyword>
<dbReference type="InterPro" id="IPR006769">
    <property type="entry name" value="MCU_C"/>
</dbReference>
<dbReference type="GO" id="GO:0015292">
    <property type="term" value="F:uniporter activity"/>
    <property type="evidence" value="ECO:0007669"/>
    <property type="project" value="TreeGrafter"/>
</dbReference>
<keyword evidence="8" id="KW-0406">Ion transport</keyword>
<dbReference type="RefSeq" id="XP_067062076.1">
    <property type="nucleotide sequence ID" value="XM_067206139.1"/>
</dbReference>
<evidence type="ECO:0000256" key="7">
    <source>
        <dbReference type="ARBA" id="ARBA00022989"/>
    </source>
</evidence>
<accession>A0A836KRI4</accession>
<evidence type="ECO:0000256" key="3">
    <source>
        <dbReference type="ARBA" id="ARBA00022448"/>
    </source>
</evidence>
<evidence type="ECO:0000256" key="1">
    <source>
        <dbReference type="ARBA" id="ARBA00004141"/>
    </source>
</evidence>
<dbReference type="GO" id="GO:0036444">
    <property type="term" value="P:calcium import into the mitochondrion"/>
    <property type="evidence" value="ECO:0007669"/>
    <property type="project" value="TreeGrafter"/>
</dbReference>
<dbReference type="PANTHER" id="PTHR13462">
    <property type="entry name" value="CALCIUM UNIPORTER PROTEIN, MITOCHONDRIAL"/>
    <property type="match status" value="1"/>
</dbReference>
<evidence type="ECO:0000256" key="9">
    <source>
        <dbReference type="ARBA" id="ARBA00023136"/>
    </source>
</evidence>
<dbReference type="Proteomes" id="UP000674143">
    <property type="component" value="Unassembled WGS sequence"/>
</dbReference>
<dbReference type="SMR" id="A0A836KRI4"/>
<evidence type="ECO:0000256" key="10">
    <source>
        <dbReference type="SAM" id="Phobius"/>
    </source>
</evidence>
<keyword evidence="5 10" id="KW-0812">Transmembrane</keyword>
<dbReference type="GO" id="GO:0005262">
    <property type="term" value="F:calcium channel activity"/>
    <property type="evidence" value="ECO:0007669"/>
    <property type="project" value="TreeGrafter"/>
</dbReference>
<organism evidence="12 13">
    <name type="scientific">Leishmania orientalis</name>
    <dbReference type="NCBI Taxonomy" id="2249476"/>
    <lineage>
        <taxon>Eukaryota</taxon>
        <taxon>Discoba</taxon>
        <taxon>Euglenozoa</taxon>
        <taxon>Kinetoplastea</taxon>
        <taxon>Metakinetoplastina</taxon>
        <taxon>Trypanosomatida</taxon>
        <taxon>Trypanosomatidae</taxon>
        <taxon>Leishmaniinae</taxon>
        <taxon>Leishmania</taxon>
    </lineage>
</organism>
<dbReference type="AlphaFoldDB" id="A0A836KRI4"/>
<reference evidence="13" key="1">
    <citation type="journal article" date="2021" name="Microbiol. Resour. Announc.">
        <title>LGAAP: Leishmaniinae Genome Assembly and Annotation Pipeline.</title>
        <authorList>
            <person name="Almutairi H."/>
            <person name="Urbaniak M.D."/>
            <person name="Bates M.D."/>
            <person name="Jariyapan N."/>
            <person name="Kwakye-Nuako G."/>
            <person name="Thomaz-Soccol V."/>
            <person name="Al-Salem W.S."/>
            <person name="Dillon R.J."/>
            <person name="Bates P.A."/>
            <person name="Gatherer D."/>
        </authorList>
    </citation>
    <scope>NUCLEOTIDE SEQUENCE [LARGE SCALE GENOMIC DNA]</scope>
</reference>
<dbReference type="Pfam" id="PF04678">
    <property type="entry name" value="MCU"/>
    <property type="match status" value="1"/>
</dbReference>
<protein>
    <recommendedName>
        <fullName evidence="11">Calcium uniporter protein C-terminal domain-containing protein</fullName>
    </recommendedName>
</protein>
<evidence type="ECO:0000256" key="2">
    <source>
        <dbReference type="ARBA" id="ARBA00005653"/>
    </source>
</evidence>
<dbReference type="GO" id="GO:1990246">
    <property type="term" value="C:uniplex complex"/>
    <property type="evidence" value="ECO:0007669"/>
    <property type="project" value="TreeGrafter"/>
</dbReference>
<evidence type="ECO:0000259" key="11">
    <source>
        <dbReference type="Pfam" id="PF04678"/>
    </source>
</evidence>
<evidence type="ECO:0000256" key="6">
    <source>
        <dbReference type="ARBA" id="ARBA00022837"/>
    </source>
</evidence>
<reference evidence="13" key="2">
    <citation type="journal article" date="2021" name="Sci. Data">
        <title>Chromosome-scale genome sequencing, assembly and annotation of six genomes from subfamily Leishmaniinae.</title>
        <authorList>
            <person name="Almutairi H."/>
            <person name="Urbaniak M.D."/>
            <person name="Bates M.D."/>
            <person name="Jariyapan N."/>
            <person name="Kwakye-Nuako G."/>
            <person name="Thomaz Soccol V."/>
            <person name="Al-Salem W.S."/>
            <person name="Dillon R.J."/>
            <person name="Bates P.A."/>
            <person name="Gatherer D."/>
        </authorList>
    </citation>
    <scope>NUCLEOTIDE SEQUENCE [LARGE SCALE GENOMIC DNA]</scope>
</reference>
<evidence type="ECO:0000313" key="12">
    <source>
        <dbReference type="EMBL" id="KAG5475568.1"/>
    </source>
</evidence>
<evidence type="ECO:0000256" key="4">
    <source>
        <dbReference type="ARBA" id="ARBA00022568"/>
    </source>
</evidence>
<keyword evidence="13" id="KW-1185">Reference proteome</keyword>
<comment type="caution">
    <text evidence="12">The sequence shown here is derived from an EMBL/GenBank/DDBJ whole genome shotgun (WGS) entry which is preliminary data.</text>
</comment>
<keyword evidence="3" id="KW-0813">Transport</keyword>
<comment type="similarity">
    <text evidence="2">Belongs to the MCU (TC 1.A.77) family.</text>
</comment>
<sequence>MQALRRTVLRRYCRQQPSAPSALAPSPWRHRIGTARRTLSTSSPKSSAMSAQDFATLTPCLLLRKLLQQHTELDGTDVGTRCDPGERYIVISRAKFDHFCAAAHVKDAEAALADLAAAGVVVVLDGGKLIHLRPVLYLETLEMIRGAATTSSTSNNATSAAHSKPSAAGSSFMLEEAERRVAELAKREKEMRSRLRPAIAQAARWRRTVWGGALLYAGAQLAIISRLTYFDLDWDVMEPVSYVITMANALLFFLYYLRFNEEHSYSKFDQRFLPRKVRQYAPPDFDWAAYADVCQQLVEERAMLNRISKWAEKR</sequence>
<keyword evidence="9 10" id="KW-0472">Membrane</keyword>
<proteinExistence type="inferred from homology"/>
<dbReference type="PANTHER" id="PTHR13462:SF54">
    <property type="entry name" value="CALCIUM UNIPORTER PROTEIN"/>
    <property type="match status" value="1"/>
</dbReference>
<keyword evidence="6" id="KW-0106">Calcium</keyword>
<dbReference type="GO" id="GO:0051560">
    <property type="term" value="P:mitochondrial calcium ion homeostasis"/>
    <property type="evidence" value="ECO:0007669"/>
    <property type="project" value="InterPro"/>
</dbReference>
<dbReference type="KEGG" id="loi:92360073"/>
<feature type="transmembrane region" description="Helical" evidence="10">
    <location>
        <begin position="240"/>
        <end position="257"/>
    </location>
</feature>
<dbReference type="InterPro" id="IPR039055">
    <property type="entry name" value="MCU_fam"/>
</dbReference>
<dbReference type="EMBL" id="JAFHLR010000027">
    <property type="protein sequence ID" value="KAG5475568.1"/>
    <property type="molecule type" value="Genomic_DNA"/>
</dbReference>
<evidence type="ECO:0000313" key="13">
    <source>
        <dbReference type="Proteomes" id="UP000674143"/>
    </source>
</evidence>
<evidence type="ECO:0000256" key="5">
    <source>
        <dbReference type="ARBA" id="ARBA00022692"/>
    </source>
</evidence>